<protein>
    <recommendedName>
        <fullName evidence="3">Reverse transcriptase</fullName>
    </recommendedName>
</protein>
<dbReference type="InParanoid" id="A0A0C2SZE9"/>
<gene>
    <name evidence="1" type="ORF">M378DRAFT_52760</name>
</gene>
<evidence type="ECO:0000313" key="2">
    <source>
        <dbReference type="Proteomes" id="UP000054549"/>
    </source>
</evidence>
<organism evidence="1 2">
    <name type="scientific">Amanita muscaria (strain Koide BX008)</name>
    <dbReference type="NCBI Taxonomy" id="946122"/>
    <lineage>
        <taxon>Eukaryota</taxon>
        <taxon>Fungi</taxon>
        <taxon>Dikarya</taxon>
        <taxon>Basidiomycota</taxon>
        <taxon>Agaricomycotina</taxon>
        <taxon>Agaricomycetes</taxon>
        <taxon>Agaricomycetidae</taxon>
        <taxon>Agaricales</taxon>
        <taxon>Pluteineae</taxon>
        <taxon>Amanitaceae</taxon>
        <taxon>Amanita</taxon>
    </lineage>
</organism>
<feature type="non-terminal residue" evidence="1">
    <location>
        <position position="92"/>
    </location>
</feature>
<dbReference type="PANTHER" id="PTHR19446">
    <property type="entry name" value="REVERSE TRANSCRIPTASES"/>
    <property type="match status" value="1"/>
</dbReference>
<dbReference type="AlphaFoldDB" id="A0A0C2SZE9"/>
<accession>A0A0C2SZE9</accession>
<keyword evidence="2" id="KW-1185">Reference proteome</keyword>
<evidence type="ECO:0008006" key="3">
    <source>
        <dbReference type="Google" id="ProtNLM"/>
    </source>
</evidence>
<dbReference type="EMBL" id="KN818314">
    <property type="protein sequence ID" value="KIL59494.1"/>
    <property type="molecule type" value="Genomic_DNA"/>
</dbReference>
<dbReference type="HOGENOM" id="CLU_118269_1_2_1"/>
<name>A0A0C2SZE9_AMAMK</name>
<dbReference type="OrthoDB" id="412006at2759"/>
<sequence length="92" mass="10464">QTRKWTLISPKEISEALSGTANNSAPGPDNLSWRHWKRSITPDTLDNITALFRSIIELGTWPSRFKDSTTVVILKPKKKDYSIPKAYRPIVL</sequence>
<proteinExistence type="predicted"/>
<dbReference type="STRING" id="946122.A0A0C2SZE9"/>
<evidence type="ECO:0000313" key="1">
    <source>
        <dbReference type="EMBL" id="KIL59494.1"/>
    </source>
</evidence>
<dbReference type="Proteomes" id="UP000054549">
    <property type="component" value="Unassembled WGS sequence"/>
</dbReference>
<feature type="non-terminal residue" evidence="1">
    <location>
        <position position="1"/>
    </location>
</feature>
<reference evidence="1 2" key="1">
    <citation type="submission" date="2014-04" db="EMBL/GenBank/DDBJ databases">
        <title>Evolutionary Origins and Diversification of the Mycorrhizal Mutualists.</title>
        <authorList>
            <consortium name="DOE Joint Genome Institute"/>
            <consortium name="Mycorrhizal Genomics Consortium"/>
            <person name="Kohler A."/>
            <person name="Kuo A."/>
            <person name="Nagy L.G."/>
            <person name="Floudas D."/>
            <person name="Copeland A."/>
            <person name="Barry K.W."/>
            <person name="Cichocki N."/>
            <person name="Veneault-Fourrey C."/>
            <person name="LaButti K."/>
            <person name="Lindquist E.A."/>
            <person name="Lipzen A."/>
            <person name="Lundell T."/>
            <person name="Morin E."/>
            <person name="Murat C."/>
            <person name="Riley R."/>
            <person name="Ohm R."/>
            <person name="Sun H."/>
            <person name="Tunlid A."/>
            <person name="Henrissat B."/>
            <person name="Grigoriev I.V."/>
            <person name="Hibbett D.S."/>
            <person name="Martin F."/>
        </authorList>
    </citation>
    <scope>NUCLEOTIDE SEQUENCE [LARGE SCALE GENOMIC DNA]</scope>
    <source>
        <strain evidence="1 2">Koide BX008</strain>
    </source>
</reference>